<evidence type="ECO:0000313" key="9">
    <source>
        <dbReference type="Proteomes" id="UP000035704"/>
    </source>
</evidence>
<keyword evidence="9" id="KW-1185">Reference proteome</keyword>
<feature type="binding site" evidence="7">
    <location>
        <position position="100"/>
    </location>
    <ligand>
        <name>[2Fe-2S] cluster</name>
        <dbReference type="ChEBI" id="CHEBI:190135"/>
    </ligand>
</feature>
<dbReference type="PANTHER" id="PTHR43342">
    <property type="entry name" value="NADH-QUINONE OXIDOREDUCTASE, E SUBUNIT"/>
    <property type="match status" value="1"/>
</dbReference>
<protein>
    <submittedName>
        <fullName evidence="8">NADH:ubiquinone oxidoreductase 24 kD subunit</fullName>
        <ecNumber evidence="8">1.12.1.3</ecNumber>
    </submittedName>
</protein>
<dbReference type="Gene3D" id="1.10.10.1590">
    <property type="entry name" value="NADH-quinone oxidoreductase subunit E"/>
    <property type="match status" value="1"/>
</dbReference>
<keyword evidence="8" id="KW-0830">Ubiquinone</keyword>
<evidence type="ECO:0000256" key="4">
    <source>
        <dbReference type="ARBA" id="ARBA00023004"/>
    </source>
</evidence>
<dbReference type="InterPro" id="IPR041921">
    <property type="entry name" value="NuoE_N"/>
</dbReference>
<keyword evidence="4 7" id="KW-0408">Iron</keyword>
<comment type="cofactor">
    <cofactor evidence="7">
        <name>[2Fe-2S] cluster</name>
        <dbReference type="ChEBI" id="CHEBI:190135"/>
    </cofactor>
    <text evidence="7">Binds 1 [2Fe-2S] cluster.</text>
</comment>
<name>A0A0D8IED6_9CLOT</name>
<evidence type="ECO:0000256" key="7">
    <source>
        <dbReference type="PIRSR" id="PIRSR000216-1"/>
    </source>
</evidence>
<dbReference type="SUPFAM" id="SSF52833">
    <property type="entry name" value="Thioredoxin-like"/>
    <property type="match status" value="1"/>
</dbReference>
<feature type="binding site" evidence="7">
    <location>
        <position position="95"/>
    </location>
    <ligand>
        <name>[2Fe-2S] cluster</name>
        <dbReference type="ChEBI" id="CHEBI:190135"/>
    </ligand>
</feature>
<dbReference type="Proteomes" id="UP000035704">
    <property type="component" value="Chromosome"/>
</dbReference>
<dbReference type="InterPro" id="IPR042128">
    <property type="entry name" value="NuoE_dom"/>
</dbReference>
<dbReference type="RefSeq" id="WP_044823211.1">
    <property type="nucleotide sequence ID" value="NZ_CP009687.1"/>
</dbReference>
<keyword evidence="8" id="KW-0560">Oxidoreductase</keyword>
<dbReference type="FunFam" id="3.40.30.10:FF:000015">
    <property type="entry name" value="NADH-quinone oxidoreductase subunit E"/>
    <property type="match status" value="1"/>
</dbReference>
<keyword evidence="3 7" id="KW-0479">Metal-binding</keyword>
<dbReference type="AlphaFoldDB" id="A0A0D8IED6"/>
<dbReference type="PIRSF" id="PIRSF000216">
    <property type="entry name" value="NADH_DH_24kDa"/>
    <property type="match status" value="1"/>
</dbReference>
<keyword evidence="5 7" id="KW-0411">Iron-sulfur</keyword>
<dbReference type="OrthoDB" id="9807941at2"/>
<dbReference type="GO" id="GO:0051537">
    <property type="term" value="F:2 iron, 2 sulfur cluster binding"/>
    <property type="evidence" value="ECO:0007669"/>
    <property type="project" value="UniProtKB-KW"/>
</dbReference>
<dbReference type="InterPro" id="IPR028431">
    <property type="entry name" value="NADP_DH_HndA-like"/>
</dbReference>
<proteinExistence type="inferred from homology"/>
<dbReference type="STRING" id="84022.CACET_c03920"/>
<feature type="binding site" evidence="7">
    <location>
        <position position="136"/>
    </location>
    <ligand>
        <name>[2Fe-2S] cluster</name>
        <dbReference type="ChEBI" id="CHEBI:190135"/>
    </ligand>
</feature>
<dbReference type="Pfam" id="PF01257">
    <property type="entry name" value="2Fe-2S_thioredx"/>
    <property type="match status" value="1"/>
</dbReference>
<evidence type="ECO:0000313" key="8">
    <source>
        <dbReference type="EMBL" id="AKL93908.1"/>
    </source>
</evidence>
<dbReference type="GO" id="GO:0046872">
    <property type="term" value="F:metal ion binding"/>
    <property type="evidence" value="ECO:0007669"/>
    <property type="project" value="UniProtKB-KW"/>
</dbReference>
<evidence type="ECO:0000256" key="2">
    <source>
        <dbReference type="ARBA" id="ARBA00022714"/>
    </source>
</evidence>
<evidence type="ECO:0000256" key="1">
    <source>
        <dbReference type="ARBA" id="ARBA00010643"/>
    </source>
</evidence>
<evidence type="ECO:0000256" key="5">
    <source>
        <dbReference type="ARBA" id="ARBA00023014"/>
    </source>
</evidence>
<dbReference type="GO" id="GO:0050583">
    <property type="term" value="F:hydrogen dehydrogenase (NADP+) activity"/>
    <property type="evidence" value="ECO:0007669"/>
    <property type="project" value="UniProtKB-EC"/>
</dbReference>
<dbReference type="EC" id="1.12.1.3" evidence="8"/>
<dbReference type="CDD" id="cd03064">
    <property type="entry name" value="TRX_Fd_NuoE"/>
    <property type="match status" value="1"/>
</dbReference>
<dbReference type="PANTHER" id="PTHR43342:SF2">
    <property type="entry name" value="POTENTIAL NAD-REDUCING HYDROGENASE SUBUNIT"/>
    <property type="match status" value="1"/>
</dbReference>
<organism evidence="8 9">
    <name type="scientific">Clostridium aceticum</name>
    <dbReference type="NCBI Taxonomy" id="84022"/>
    <lineage>
        <taxon>Bacteria</taxon>
        <taxon>Bacillati</taxon>
        <taxon>Bacillota</taxon>
        <taxon>Clostridia</taxon>
        <taxon>Eubacteriales</taxon>
        <taxon>Clostridiaceae</taxon>
        <taxon>Clostridium</taxon>
    </lineage>
</organism>
<evidence type="ECO:0000256" key="3">
    <source>
        <dbReference type="ARBA" id="ARBA00022723"/>
    </source>
</evidence>
<keyword evidence="2 7" id="KW-0001">2Fe-2S</keyword>
<evidence type="ECO:0000256" key="6">
    <source>
        <dbReference type="ARBA" id="ARBA00034078"/>
    </source>
</evidence>
<dbReference type="KEGG" id="cace:CACET_c03920"/>
<sequence>MPEELRVKEKNNLEKPIPKEHYEKLEDYIDGLPSLEGRLIQVLHHAQDIFGYLPRDVQLFIARRLGVTGAKVNGVVTFYTYFTEEPRGEYVINVCTGTACFVKGANKILEEFQEKLKISVGDTTEDRKFTLKDVRCVGACGLAPLIVINDKVYGRVKPEEVEGILSEYQQ</sequence>
<reference evidence="8 9" key="1">
    <citation type="submission" date="2014-10" db="EMBL/GenBank/DDBJ databases">
        <title>Genome sequence of Clostridium aceticum DSM 1496.</title>
        <authorList>
            <person name="Poehlein A."/>
            <person name="Schiel-Bengelsdorf B."/>
            <person name="Gottschalk G."/>
            <person name="Duerre P."/>
            <person name="Daniel R."/>
        </authorList>
    </citation>
    <scope>NUCLEOTIDE SEQUENCE [LARGE SCALE GENOMIC DNA]</scope>
    <source>
        <strain evidence="8 9">DSM 1496</strain>
    </source>
</reference>
<accession>A0A0D8IED6</accession>
<dbReference type="Gene3D" id="3.40.30.10">
    <property type="entry name" value="Glutaredoxin"/>
    <property type="match status" value="1"/>
</dbReference>
<feature type="binding site" evidence="7">
    <location>
        <position position="140"/>
    </location>
    <ligand>
        <name>[2Fe-2S] cluster</name>
        <dbReference type="ChEBI" id="CHEBI:190135"/>
    </ligand>
</feature>
<dbReference type="EMBL" id="CP009687">
    <property type="protein sequence ID" value="AKL93908.1"/>
    <property type="molecule type" value="Genomic_DNA"/>
</dbReference>
<comment type="cofactor">
    <cofactor evidence="6">
        <name>[2Fe-2S] cluster</name>
        <dbReference type="ChEBI" id="CHEBI:190135"/>
    </cofactor>
</comment>
<dbReference type="PATRIC" id="fig|84022.5.peg.1702"/>
<comment type="similarity">
    <text evidence="1">Belongs to the complex I 24 kDa subunit family.</text>
</comment>
<gene>
    <name evidence="8" type="primary">hndA</name>
    <name evidence="8" type="ORF">CACET_c03920</name>
</gene>
<dbReference type="InterPro" id="IPR002023">
    <property type="entry name" value="NuoE-like"/>
</dbReference>
<dbReference type="InterPro" id="IPR036249">
    <property type="entry name" value="Thioredoxin-like_sf"/>
</dbReference>